<evidence type="ECO:0000313" key="3">
    <source>
        <dbReference type="Proteomes" id="UP000036902"/>
    </source>
</evidence>
<gene>
    <name evidence="2" type="ORF">AC731_014645</name>
</gene>
<dbReference type="AlphaFoldDB" id="A0A127K7X1"/>
<proteinExistence type="predicted"/>
<feature type="domain" description="CobQ/CobB/MinD/ParA nucleotide binding" evidence="1">
    <location>
        <begin position="7"/>
        <end position="190"/>
    </location>
</feature>
<sequence length="219" mass="23067">MSAPTLIALISQKGGSGKTTVAMQLAAGLALAGYRVALADLDPQESASRWAESASPESPFPAQLVRLQGKPKDMARTLKPVANGVDIVVMDCPPSIEHSHTMSALELCDLALVPVVPSPTDLWATRGIERLILDRQQQRPALRGALLPNRVTRTALAGDVLDVLQDFELPVLDVSLSQRSAYALSAVRGTSVFGLGRAAAAAQEEVEQLVSAVLGLIEG</sequence>
<dbReference type="InterPro" id="IPR050678">
    <property type="entry name" value="DNA_Partitioning_ATPase"/>
</dbReference>
<dbReference type="KEGG" id="thu:AC731_014645"/>
<dbReference type="EMBL" id="CP014646">
    <property type="protein sequence ID" value="AMO38068.1"/>
    <property type="molecule type" value="Genomic_DNA"/>
</dbReference>
<dbReference type="PANTHER" id="PTHR13696:SF96">
    <property type="entry name" value="COBQ_COBB_MIND_PARA NUCLEOTIDE BINDING DOMAIN-CONTAINING PROTEIN"/>
    <property type="match status" value="1"/>
</dbReference>
<dbReference type="Pfam" id="PF01656">
    <property type="entry name" value="CbiA"/>
    <property type="match status" value="1"/>
</dbReference>
<dbReference type="PIRSF" id="PIRSF009320">
    <property type="entry name" value="Nuc_binding_HP_1000"/>
    <property type="match status" value="1"/>
</dbReference>
<name>A0A127K7X1_9RHOO</name>
<evidence type="ECO:0000313" key="2">
    <source>
        <dbReference type="EMBL" id="AMO38068.1"/>
    </source>
</evidence>
<dbReference type="InterPro" id="IPR048089">
    <property type="entry name" value="McdA"/>
</dbReference>
<dbReference type="PANTHER" id="PTHR13696">
    <property type="entry name" value="P-LOOP CONTAINING NUCLEOSIDE TRIPHOSPHATE HYDROLASE"/>
    <property type="match status" value="1"/>
</dbReference>
<dbReference type="InterPro" id="IPR002586">
    <property type="entry name" value="CobQ/CobB/MinD/ParA_Nub-bd_dom"/>
</dbReference>
<dbReference type="InterPro" id="IPR027417">
    <property type="entry name" value="P-loop_NTPase"/>
</dbReference>
<dbReference type="Proteomes" id="UP000036902">
    <property type="component" value="Chromosome"/>
</dbReference>
<accession>A0A127K7X1</accession>
<dbReference type="STRING" id="1134435.AC731_014645"/>
<reference evidence="3" key="1">
    <citation type="submission" date="2016-03" db="EMBL/GenBank/DDBJ databases">
        <authorList>
            <person name="Ma C."/>
            <person name="Zhou S."/>
            <person name="Yang G."/>
        </authorList>
    </citation>
    <scope>NUCLEOTIDE SEQUENCE [LARGE SCALE GENOMIC DNA]</scope>
    <source>
        <strain evidence="3">SgZ-1</strain>
    </source>
</reference>
<organism evidence="2 3">
    <name type="scientific">Thauera humireducens</name>
    <dbReference type="NCBI Taxonomy" id="1134435"/>
    <lineage>
        <taxon>Bacteria</taxon>
        <taxon>Pseudomonadati</taxon>
        <taxon>Pseudomonadota</taxon>
        <taxon>Betaproteobacteria</taxon>
        <taxon>Rhodocyclales</taxon>
        <taxon>Zoogloeaceae</taxon>
        <taxon>Thauera</taxon>
    </lineage>
</organism>
<keyword evidence="3" id="KW-1185">Reference proteome</keyword>
<dbReference type="SUPFAM" id="SSF52540">
    <property type="entry name" value="P-loop containing nucleoside triphosphate hydrolases"/>
    <property type="match status" value="1"/>
</dbReference>
<dbReference type="CDD" id="cd02042">
    <property type="entry name" value="ParAB_family"/>
    <property type="match status" value="1"/>
</dbReference>
<evidence type="ECO:0000259" key="1">
    <source>
        <dbReference type="Pfam" id="PF01656"/>
    </source>
</evidence>
<dbReference type="RefSeq" id="WP_048707150.1">
    <property type="nucleotide sequence ID" value="NZ_CP014646.1"/>
</dbReference>
<protein>
    <submittedName>
        <fullName evidence="2">Chromosome partitioning protein ParA</fullName>
    </submittedName>
</protein>
<dbReference type="NCBIfam" id="NF041546">
    <property type="entry name" value="ParA_partition"/>
    <property type="match status" value="1"/>
</dbReference>
<dbReference type="Gene3D" id="3.40.50.300">
    <property type="entry name" value="P-loop containing nucleotide triphosphate hydrolases"/>
    <property type="match status" value="1"/>
</dbReference>